<dbReference type="AlphaFoldDB" id="A0A4R5QDS1"/>
<dbReference type="OrthoDB" id="7272315at2"/>
<dbReference type="InterPro" id="IPR001343">
    <property type="entry name" value="Hemolysn_Ca-bd"/>
</dbReference>
<evidence type="ECO:0000313" key="4">
    <source>
        <dbReference type="Proteomes" id="UP000295096"/>
    </source>
</evidence>
<gene>
    <name evidence="3" type="ORF">E2C06_18540</name>
</gene>
<comment type="caution">
    <text evidence="3">The sequence shown here is derived from an EMBL/GenBank/DDBJ whole genome shotgun (WGS) entry which is preliminary data.</text>
</comment>
<evidence type="ECO:0000256" key="1">
    <source>
        <dbReference type="ARBA" id="ARBA00004613"/>
    </source>
</evidence>
<proteinExistence type="predicted"/>
<dbReference type="InterPro" id="IPR018511">
    <property type="entry name" value="Hemolysin-typ_Ca-bd_CS"/>
</dbReference>
<dbReference type="Gene3D" id="2.150.10.10">
    <property type="entry name" value="Serralysin-like metalloprotease, C-terminal"/>
    <property type="match status" value="3"/>
</dbReference>
<protein>
    <submittedName>
        <fullName evidence="3">Calcium-binding protein</fullName>
    </submittedName>
</protein>
<dbReference type="GO" id="GO:0005509">
    <property type="term" value="F:calcium ion binding"/>
    <property type="evidence" value="ECO:0007669"/>
    <property type="project" value="InterPro"/>
</dbReference>
<keyword evidence="2" id="KW-0964">Secreted</keyword>
<dbReference type="Pfam" id="PF00353">
    <property type="entry name" value="HemolysinCabind"/>
    <property type="match status" value="5"/>
</dbReference>
<dbReference type="InterPro" id="IPR011049">
    <property type="entry name" value="Serralysin-like_metalloprot_C"/>
</dbReference>
<dbReference type="InterPro" id="IPR050557">
    <property type="entry name" value="RTX_toxin/Mannuronan_C5-epim"/>
</dbReference>
<comment type="subcellular location">
    <subcellularLocation>
        <location evidence="1">Secreted</location>
    </subcellularLocation>
</comment>
<dbReference type="EMBL" id="SMSJ01000026">
    <property type="protein sequence ID" value="TDH61106.1"/>
    <property type="molecule type" value="Genomic_DNA"/>
</dbReference>
<dbReference type="PROSITE" id="PS00330">
    <property type="entry name" value="HEMOLYSIN_CALCIUM"/>
    <property type="match status" value="6"/>
</dbReference>
<dbReference type="PANTHER" id="PTHR38340:SF1">
    <property type="entry name" value="S-LAYER PROTEIN"/>
    <property type="match status" value="1"/>
</dbReference>
<dbReference type="Proteomes" id="UP000295096">
    <property type="component" value="Unassembled WGS sequence"/>
</dbReference>
<dbReference type="GO" id="GO:0005576">
    <property type="term" value="C:extracellular region"/>
    <property type="evidence" value="ECO:0007669"/>
    <property type="project" value="UniProtKB-SubCell"/>
</dbReference>
<organism evidence="3 4">
    <name type="scientific">Dankookia rubra</name>
    <dbReference type="NCBI Taxonomy" id="1442381"/>
    <lineage>
        <taxon>Bacteria</taxon>
        <taxon>Pseudomonadati</taxon>
        <taxon>Pseudomonadota</taxon>
        <taxon>Alphaproteobacteria</taxon>
        <taxon>Acetobacterales</taxon>
        <taxon>Roseomonadaceae</taxon>
        <taxon>Dankookia</taxon>
    </lineage>
</organism>
<dbReference type="PANTHER" id="PTHR38340">
    <property type="entry name" value="S-LAYER PROTEIN"/>
    <property type="match status" value="1"/>
</dbReference>
<evidence type="ECO:0000313" key="3">
    <source>
        <dbReference type="EMBL" id="TDH61106.1"/>
    </source>
</evidence>
<reference evidence="3 4" key="1">
    <citation type="journal article" date="2016" name="J. Microbiol.">
        <title>Dankookia rubra gen. nov., sp. nov., an alphaproteobacterium isolated from sediment of a shallow stream.</title>
        <authorList>
            <person name="Kim W.H."/>
            <person name="Kim D.H."/>
            <person name="Kang K."/>
            <person name="Ahn T.Y."/>
        </authorList>
    </citation>
    <scope>NUCLEOTIDE SEQUENCE [LARGE SCALE GENOMIC DNA]</scope>
    <source>
        <strain evidence="3 4">JCM30602</strain>
    </source>
</reference>
<name>A0A4R5QDS1_9PROT</name>
<accession>A0A4R5QDS1</accession>
<dbReference type="RefSeq" id="WP_133290102.1">
    <property type="nucleotide sequence ID" value="NZ_SMSJ01000026.1"/>
</dbReference>
<sequence length="526" mass="53463">MAYRLGTINRDILLGTTGNDVLIGLDGDDRLDGGLGNDILIGGAGADIFVFRPGEGMDAIADAGAGDLLVVQGGPIYDLDWITRDGQDLVIHFSDNGGYLLDPLNSVRVLNHFAGSPLTKVQVDTAFNLATYGIDAAIVTFTIAGGVTGSNQGDNPEVILGTAGDDDVHTNGGLWDMVVAGAGDDLVTVDAGTLHSLIRPGDGNDTVLGGDGADTVRGSQGSDSLDGGAGFDYLDFRESDTAVSVNLARTTLQYVGGFDGGDIIANFEGVLGSRHNDLLKGGAAAEFLVGRDGRDTLDGGLGADTLEGGQDNDIYLVDNVADLVRELPGAFGGTDEVRASVSYTLSADATFGHVERLVLTGAAANGTGNALANTLIGNGLGNLLTGLAGNDQLYGKAGSDTLLGGDGNDRLIGGEGLDVLTGGAGNDRFEFAAATESAVGASRDRITDFATGDLIDLRLIDAAAATPEDDAFVVMTGTFTAPGQLRMTVTASGLLVQLNTDADATPEMELLLSGVAAALTGSAFLL</sequence>
<keyword evidence="4" id="KW-1185">Reference proteome</keyword>
<dbReference type="PRINTS" id="PR00313">
    <property type="entry name" value="CABNDNGRPT"/>
</dbReference>
<evidence type="ECO:0000256" key="2">
    <source>
        <dbReference type="ARBA" id="ARBA00022525"/>
    </source>
</evidence>
<dbReference type="SUPFAM" id="SSF51120">
    <property type="entry name" value="beta-Roll"/>
    <property type="match status" value="3"/>
</dbReference>